<proteinExistence type="predicted"/>
<dbReference type="EMBL" id="NBSK02000002">
    <property type="protein sequence ID" value="KAJ0224004.1"/>
    <property type="molecule type" value="Genomic_DNA"/>
</dbReference>
<evidence type="ECO:0000256" key="1">
    <source>
        <dbReference type="SAM" id="MobiDB-lite"/>
    </source>
</evidence>
<accession>A0A9R1XSM0</accession>
<comment type="caution">
    <text evidence="2">The sequence shown here is derived from an EMBL/GenBank/DDBJ whole genome shotgun (WGS) entry which is preliminary data.</text>
</comment>
<feature type="region of interest" description="Disordered" evidence="1">
    <location>
        <begin position="1"/>
        <end position="42"/>
    </location>
</feature>
<sequence>MTPLRSNISRLVEVSDVDDDNDDDDDNNDDDDDDSDDIDDMSFRLFVPPKKPVNEAVITPAETKTKIDIFRQPDIPTPEQMDALIKEIHSTARKPPQVVSITVESPFDIDNDEPNASMVHQDVQSPNFDDNFNFVANEETFAPGSSSAPSPPEHDVASIKLAKILSFQDSIPQCRGKSIYWLRTRRLSTFYFDFKDKLFRKFVDEFKTSSSDDGKCHTPKPRMAETSVGGELHVQYHNNEYNSAQSVEKLNDTSHPRPAGLAVACSSCVGLSETLVITTRNFNLYSRSTKKNVSQFTLTIGYELTLSDLLGWMMEKRSFLVKDTWEMLEALKVL</sequence>
<name>A0A9R1XSM0_LACSA</name>
<dbReference type="Proteomes" id="UP000235145">
    <property type="component" value="Unassembled WGS sequence"/>
</dbReference>
<protein>
    <submittedName>
        <fullName evidence="2">Uncharacterized protein</fullName>
    </submittedName>
</protein>
<organism evidence="2 3">
    <name type="scientific">Lactuca sativa</name>
    <name type="common">Garden lettuce</name>
    <dbReference type="NCBI Taxonomy" id="4236"/>
    <lineage>
        <taxon>Eukaryota</taxon>
        <taxon>Viridiplantae</taxon>
        <taxon>Streptophyta</taxon>
        <taxon>Embryophyta</taxon>
        <taxon>Tracheophyta</taxon>
        <taxon>Spermatophyta</taxon>
        <taxon>Magnoliopsida</taxon>
        <taxon>eudicotyledons</taxon>
        <taxon>Gunneridae</taxon>
        <taxon>Pentapetalae</taxon>
        <taxon>asterids</taxon>
        <taxon>campanulids</taxon>
        <taxon>Asterales</taxon>
        <taxon>Asteraceae</taxon>
        <taxon>Cichorioideae</taxon>
        <taxon>Cichorieae</taxon>
        <taxon>Lactucinae</taxon>
        <taxon>Lactuca</taxon>
    </lineage>
</organism>
<dbReference type="AlphaFoldDB" id="A0A9R1XSM0"/>
<gene>
    <name evidence="2" type="ORF">LSAT_V11C200061700</name>
</gene>
<keyword evidence="3" id="KW-1185">Reference proteome</keyword>
<evidence type="ECO:0000313" key="2">
    <source>
        <dbReference type="EMBL" id="KAJ0224004.1"/>
    </source>
</evidence>
<feature type="compositionally biased region" description="Acidic residues" evidence="1">
    <location>
        <begin position="15"/>
        <end position="40"/>
    </location>
</feature>
<evidence type="ECO:0000313" key="3">
    <source>
        <dbReference type="Proteomes" id="UP000235145"/>
    </source>
</evidence>
<reference evidence="2 3" key="1">
    <citation type="journal article" date="2017" name="Nat. Commun.">
        <title>Genome assembly with in vitro proximity ligation data and whole-genome triplication in lettuce.</title>
        <authorList>
            <person name="Reyes-Chin-Wo S."/>
            <person name="Wang Z."/>
            <person name="Yang X."/>
            <person name="Kozik A."/>
            <person name="Arikit S."/>
            <person name="Song C."/>
            <person name="Xia L."/>
            <person name="Froenicke L."/>
            <person name="Lavelle D.O."/>
            <person name="Truco M.J."/>
            <person name="Xia R."/>
            <person name="Zhu S."/>
            <person name="Xu C."/>
            <person name="Xu H."/>
            <person name="Xu X."/>
            <person name="Cox K."/>
            <person name="Korf I."/>
            <person name="Meyers B.C."/>
            <person name="Michelmore R.W."/>
        </authorList>
    </citation>
    <scope>NUCLEOTIDE SEQUENCE [LARGE SCALE GENOMIC DNA]</scope>
    <source>
        <strain evidence="3">cv. Salinas</strain>
        <tissue evidence="2">Seedlings</tissue>
    </source>
</reference>